<evidence type="ECO:0000313" key="15">
    <source>
        <dbReference type="EMBL" id="QSO46848.1"/>
    </source>
</evidence>
<evidence type="ECO:0000313" key="16">
    <source>
        <dbReference type="Proteomes" id="UP000663505"/>
    </source>
</evidence>
<dbReference type="PANTHER" id="PTHR43448">
    <property type="entry name" value="PROTOHEME IX FARNESYLTRANSFERASE, MITOCHONDRIAL"/>
    <property type="match status" value="1"/>
</dbReference>
<feature type="transmembrane region" description="Helical" evidence="14">
    <location>
        <begin position="61"/>
        <end position="82"/>
    </location>
</feature>
<keyword evidence="4 14" id="KW-1003">Cell membrane</keyword>
<evidence type="ECO:0000256" key="3">
    <source>
        <dbReference type="ARBA" id="ARBA00012292"/>
    </source>
</evidence>
<dbReference type="Proteomes" id="UP000663505">
    <property type="component" value="Chromosome"/>
</dbReference>
<dbReference type="GO" id="GO:0005886">
    <property type="term" value="C:plasma membrane"/>
    <property type="evidence" value="ECO:0007669"/>
    <property type="project" value="UniProtKB-SubCell"/>
</dbReference>
<dbReference type="Pfam" id="PF01040">
    <property type="entry name" value="UbiA"/>
    <property type="match status" value="1"/>
</dbReference>
<dbReference type="EMBL" id="CP071182">
    <property type="protein sequence ID" value="QSO46848.1"/>
    <property type="molecule type" value="Genomic_DNA"/>
</dbReference>
<keyword evidence="8 14" id="KW-0350">Heme biosynthesis</keyword>
<evidence type="ECO:0000256" key="14">
    <source>
        <dbReference type="HAMAP-Rule" id="MF_00154"/>
    </source>
</evidence>
<protein>
    <recommendedName>
        <fullName evidence="11 14">Protoheme IX farnesyltransferase</fullName>
        <ecNumber evidence="3 14">2.5.1.141</ecNumber>
    </recommendedName>
    <alternativeName>
        <fullName evidence="12 14">Heme B farnesyltransferase</fullName>
    </alternativeName>
    <alternativeName>
        <fullName evidence="10 14">Heme O synthase</fullName>
    </alternativeName>
</protein>
<feature type="transmembrane region" description="Helical" evidence="14">
    <location>
        <begin position="231"/>
        <end position="248"/>
    </location>
</feature>
<evidence type="ECO:0000256" key="12">
    <source>
        <dbReference type="ARBA" id="ARBA00042475"/>
    </source>
</evidence>
<comment type="catalytic activity">
    <reaction evidence="13 14">
        <text>heme b + (2E,6E)-farnesyl diphosphate + H2O = Fe(II)-heme o + diphosphate</text>
        <dbReference type="Rhea" id="RHEA:28070"/>
        <dbReference type="ChEBI" id="CHEBI:15377"/>
        <dbReference type="ChEBI" id="CHEBI:33019"/>
        <dbReference type="ChEBI" id="CHEBI:60344"/>
        <dbReference type="ChEBI" id="CHEBI:60530"/>
        <dbReference type="ChEBI" id="CHEBI:175763"/>
        <dbReference type="EC" id="2.5.1.141"/>
    </reaction>
</comment>
<dbReference type="AlphaFoldDB" id="A0A9X7Z742"/>
<dbReference type="InterPro" id="IPR044878">
    <property type="entry name" value="UbiA_sf"/>
</dbReference>
<comment type="subunit">
    <text evidence="14">Interacts with CtaA.</text>
</comment>
<keyword evidence="6 14" id="KW-0812">Transmembrane</keyword>
<feature type="transmembrane region" description="Helical" evidence="14">
    <location>
        <begin position="283"/>
        <end position="306"/>
    </location>
</feature>
<name>A0A9X7Z742_9BACL</name>
<keyword evidence="9 14" id="KW-0472">Membrane</keyword>
<comment type="miscellaneous">
    <text evidence="14">Carbon 2 of the heme B porphyrin ring is defined according to the Fischer nomenclature.</text>
</comment>
<evidence type="ECO:0000256" key="1">
    <source>
        <dbReference type="ARBA" id="ARBA00004651"/>
    </source>
</evidence>
<reference evidence="15 16" key="1">
    <citation type="submission" date="2021-02" db="EMBL/GenBank/DDBJ databases">
        <title>Alicyclobacillus curvatus sp. nov. and Alicyclobacillus mengziensis sp. nov., two acidophilic bacteria isolated from acid mine drainage.</title>
        <authorList>
            <person name="Huang Y."/>
        </authorList>
    </citation>
    <scope>NUCLEOTIDE SEQUENCE [LARGE SCALE GENOMIC DNA]</scope>
    <source>
        <strain evidence="15 16">S30H14</strain>
    </source>
</reference>
<organism evidence="15 16">
    <name type="scientific">Alicyclobacillus mengziensis</name>
    <dbReference type="NCBI Taxonomy" id="2931921"/>
    <lineage>
        <taxon>Bacteria</taxon>
        <taxon>Bacillati</taxon>
        <taxon>Bacillota</taxon>
        <taxon>Bacilli</taxon>
        <taxon>Bacillales</taxon>
        <taxon>Alicyclobacillaceae</taxon>
        <taxon>Alicyclobacillus</taxon>
    </lineage>
</organism>
<feature type="transmembrane region" description="Helical" evidence="14">
    <location>
        <begin position="103"/>
        <end position="123"/>
    </location>
</feature>
<evidence type="ECO:0000256" key="5">
    <source>
        <dbReference type="ARBA" id="ARBA00022679"/>
    </source>
</evidence>
<dbReference type="EC" id="2.5.1.141" evidence="3 14"/>
<feature type="transmembrane region" description="Helical" evidence="14">
    <location>
        <begin position="129"/>
        <end position="149"/>
    </location>
</feature>
<evidence type="ECO:0000256" key="13">
    <source>
        <dbReference type="ARBA" id="ARBA00047690"/>
    </source>
</evidence>
<keyword evidence="7 14" id="KW-1133">Transmembrane helix</keyword>
<dbReference type="PROSITE" id="PS00943">
    <property type="entry name" value="UBIA"/>
    <property type="match status" value="1"/>
</dbReference>
<sequence>MNMKGLDVAPETAVAVMPRRFLQLMSGYWSLTKPGIMVMLLYTAFTGMLLANHGIPSVHTVVFTLLGLALSTGGSAALNMWYDRDIDAVMKRTGSRPIPSGVIKPNQALIFGIALIALSFLLMSVFLNIVAALLSFAGAFYYVVIYTFWLKRRTPQNIVIGGGAGAMPPLVGWAGVTGHVSLTAVLLFLIIFLWTPPHFWSLALYKNSDYQRAGVPMMPVVRGGTVTKWQSFYYGIALLAGSLALPLVTKLNALYPITAIVLGCGFLYFLFRTLREDEGSFVWARRTFLFSLAYLLVLFIAVDLSIL</sequence>
<dbReference type="PANTHER" id="PTHR43448:SF7">
    <property type="entry name" value="4-HYDROXYBENZOATE SOLANESYLTRANSFERASE"/>
    <property type="match status" value="1"/>
</dbReference>
<keyword evidence="16" id="KW-1185">Reference proteome</keyword>
<accession>A0A9X7Z742</accession>
<comment type="similarity">
    <text evidence="14">Belongs to the UbiA prenyltransferase family. Protoheme IX farnesyltransferase subfamily.</text>
</comment>
<evidence type="ECO:0000256" key="2">
    <source>
        <dbReference type="ARBA" id="ARBA00004919"/>
    </source>
</evidence>
<comment type="pathway">
    <text evidence="2 14">Porphyrin-containing compound metabolism; heme O biosynthesis; heme O from protoheme: step 1/1.</text>
</comment>
<dbReference type="InterPro" id="IPR000537">
    <property type="entry name" value="UbiA_prenyltransferase"/>
</dbReference>
<feature type="transmembrane region" description="Helical" evidence="14">
    <location>
        <begin position="170"/>
        <end position="194"/>
    </location>
</feature>
<dbReference type="RefSeq" id="WP_206656209.1">
    <property type="nucleotide sequence ID" value="NZ_CP071182.1"/>
</dbReference>
<keyword evidence="5 14" id="KW-0808">Transferase</keyword>
<feature type="transmembrane region" description="Helical" evidence="14">
    <location>
        <begin position="35"/>
        <end position="55"/>
    </location>
</feature>
<feature type="transmembrane region" description="Helical" evidence="14">
    <location>
        <begin position="253"/>
        <end position="271"/>
    </location>
</feature>
<dbReference type="InterPro" id="IPR006369">
    <property type="entry name" value="Protohaem_IX_farnesylTrfase"/>
</dbReference>
<evidence type="ECO:0000256" key="6">
    <source>
        <dbReference type="ARBA" id="ARBA00022692"/>
    </source>
</evidence>
<proteinExistence type="inferred from homology"/>
<gene>
    <name evidence="14" type="primary">ctaB</name>
    <name evidence="15" type="ORF">JZ786_20825</name>
</gene>
<dbReference type="KEGG" id="afx:JZ786_20825"/>
<dbReference type="Gene3D" id="1.10.357.140">
    <property type="entry name" value="UbiA prenyltransferase"/>
    <property type="match status" value="1"/>
</dbReference>
<comment type="subcellular location">
    <subcellularLocation>
        <location evidence="1 14">Cell membrane</location>
        <topology evidence="1 14">Multi-pass membrane protein</topology>
    </subcellularLocation>
</comment>
<evidence type="ECO:0000256" key="8">
    <source>
        <dbReference type="ARBA" id="ARBA00023133"/>
    </source>
</evidence>
<evidence type="ECO:0000256" key="11">
    <source>
        <dbReference type="ARBA" id="ARBA00040810"/>
    </source>
</evidence>
<dbReference type="NCBIfam" id="NF003349">
    <property type="entry name" value="PRK04375.1-2"/>
    <property type="match status" value="1"/>
</dbReference>
<dbReference type="NCBIfam" id="TIGR01473">
    <property type="entry name" value="cyoE_ctaB"/>
    <property type="match status" value="1"/>
</dbReference>
<dbReference type="FunFam" id="1.10.357.140:FF:000001">
    <property type="entry name" value="Protoheme IX farnesyltransferase"/>
    <property type="match status" value="1"/>
</dbReference>
<dbReference type="HAMAP" id="MF_00154">
    <property type="entry name" value="CyoE_CtaB"/>
    <property type="match status" value="1"/>
</dbReference>
<evidence type="ECO:0000256" key="9">
    <source>
        <dbReference type="ARBA" id="ARBA00023136"/>
    </source>
</evidence>
<comment type="function">
    <text evidence="14">Converts heme B (protoheme IX) to heme O by substitution of the vinyl group on carbon 2 of heme B porphyrin ring with a hydroxyethyl farnesyl side group.</text>
</comment>
<dbReference type="CDD" id="cd13957">
    <property type="entry name" value="PT_UbiA_Cox10"/>
    <property type="match status" value="1"/>
</dbReference>
<evidence type="ECO:0000256" key="7">
    <source>
        <dbReference type="ARBA" id="ARBA00022989"/>
    </source>
</evidence>
<dbReference type="GO" id="GO:0008495">
    <property type="term" value="F:protoheme IX farnesyltransferase activity"/>
    <property type="evidence" value="ECO:0007669"/>
    <property type="project" value="UniProtKB-UniRule"/>
</dbReference>
<evidence type="ECO:0000256" key="10">
    <source>
        <dbReference type="ARBA" id="ARBA00030253"/>
    </source>
</evidence>
<evidence type="ECO:0000256" key="4">
    <source>
        <dbReference type="ARBA" id="ARBA00022475"/>
    </source>
</evidence>
<dbReference type="GO" id="GO:0048034">
    <property type="term" value="P:heme O biosynthetic process"/>
    <property type="evidence" value="ECO:0007669"/>
    <property type="project" value="UniProtKB-UniRule"/>
</dbReference>
<dbReference type="InterPro" id="IPR030470">
    <property type="entry name" value="UbiA_prenylTrfase_CS"/>
</dbReference>